<organism evidence="1 2">
    <name type="scientific">Acinetobacter phage Acj61</name>
    <dbReference type="NCBI Taxonomy" id="760732"/>
    <lineage>
        <taxon>Viruses</taxon>
        <taxon>Duplodnaviria</taxon>
        <taxon>Heunggongvirae</taxon>
        <taxon>Uroviricota</taxon>
        <taxon>Caudoviricetes</taxon>
        <taxon>Pantevenvirales</taxon>
        <taxon>Straboviridae</taxon>
        <taxon>Twarogvirinae</taxon>
        <taxon>Lasallevirus</taxon>
        <taxon>Lasallevirus Acj61</taxon>
        <taxon>Acinetobacter virus Acj61</taxon>
    </lineage>
</organism>
<evidence type="ECO:0000313" key="2">
    <source>
        <dbReference type="Proteomes" id="UP000008730"/>
    </source>
</evidence>
<reference evidence="1 2" key="1">
    <citation type="journal article" date="2010" name="Virol. J.">
        <title>Genomes of the T4-related bacteriophages as windows on microbial genome evolution.</title>
        <authorList>
            <person name="Petrov V.M."/>
            <person name="Ratnayaka S."/>
            <person name="Nolan J.M."/>
            <person name="Miller E.S."/>
            <person name="Karam J.D."/>
        </authorList>
    </citation>
    <scope>NUCLEOTIDE SEQUENCE [LARGE SCALE GENOMIC DNA]</scope>
</reference>
<sequence>MRAVLILLCSLSISAANASPTNPPKPPEDFNNYVEGAMVVYSQFKTPSKQESEEFYKFIKSKWIYTQCTDNCARLGFKAGSEYAERKNIEIKAKK</sequence>
<dbReference type="Pfam" id="PF24205">
    <property type="entry name" value="Antiholin"/>
    <property type="match status" value="1"/>
</dbReference>
<name>E5E4B7_9CAUD</name>
<dbReference type="GeneID" id="9926027"/>
<accession>E5E4B7</accession>
<protein>
    <submittedName>
        <fullName evidence="1">RI lysis inhibition regulator membrane protein</fullName>
    </submittedName>
</protein>
<dbReference type="Proteomes" id="UP000008730">
    <property type="component" value="Segment"/>
</dbReference>
<dbReference type="InterPro" id="IPR034696">
    <property type="entry name" value="RI_T4"/>
</dbReference>
<proteinExistence type="predicted"/>
<dbReference type="KEGG" id="vg:9926027"/>
<dbReference type="OrthoDB" id="18750at10239"/>
<evidence type="ECO:0000313" key="1">
    <source>
        <dbReference type="EMBL" id="ADG36101.1"/>
    </source>
</evidence>
<dbReference type="EMBL" id="GU911519">
    <property type="protein sequence ID" value="ADG36101.1"/>
    <property type="molecule type" value="Genomic_DNA"/>
</dbReference>
<gene>
    <name evidence="1" type="primary">rI</name>
    <name evidence="1" type="ORF">Acj61p136</name>
</gene>
<dbReference type="RefSeq" id="YP_004009753.1">
    <property type="nucleotide sequence ID" value="NC_014661.1"/>
</dbReference>
<keyword evidence="2" id="KW-1185">Reference proteome</keyword>